<comment type="subcellular location">
    <subcellularLocation>
        <location evidence="1">Periplasm</location>
    </subcellularLocation>
</comment>
<dbReference type="InterPro" id="IPR039424">
    <property type="entry name" value="SBP_5"/>
</dbReference>
<dbReference type="Gene3D" id="3.10.105.10">
    <property type="entry name" value="Dipeptide-binding Protein, Domain 3"/>
    <property type="match status" value="1"/>
</dbReference>
<feature type="signal peptide" evidence="3">
    <location>
        <begin position="1"/>
        <end position="24"/>
    </location>
</feature>
<dbReference type="CDD" id="cd08500">
    <property type="entry name" value="PBP2_NikA_DppA_OppA_like_4"/>
    <property type="match status" value="1"/>
</dbReference>
<dbReference type="RefSeq" id="WP_188530176.1">
    <property type="nucleotide sequence ID" value="NZ_BMGI01000006.1"/>
</dbReference>
<evidence type="ECO:0000259" key="4">
    <source>
        <dbReference type="Pfam" id="PF00496"/>
    </source>
</evidence>
<evidence type="ECO:0000256" key="2">
    <source>
        <dbReference type="ARBA" id="ARBA00005695"/>
    </source>
</evidence>
<reference evidence="6" key="1">
    <citation type="journal article" date="2019" name="Int. J. Syst. Evol. Microbiol.">
        <title>The Global Catalogue of Microorganisms (GCM) 10K type strain sequencing project: providing services to taxonomists for standard genome sequencing and annotation.</title>
        <authorList>
            <consortium name="The Broad Institute Genomics Platform"/>
            <consortium name="The Broad Institute Genome Sequencing Center for Infectious Disease"/>
            <person name="Wu L."/>
            <person name="Ma J."/>
        </authorList>
    </citation>
    <scope>NUCLEOTIDE SEQUENCE [LARGE SCALE GENOMIC DNA]</scope>
    <source>
        <strain evidence="6">CGMCC 1.12922</strain>
    </source>
</reference>
<feature type="chain" id="PRO_5045905958" evidence="3">
    <location>
        <begin position="25"/>
        <end position="687"/>
    </location>
</feature>
<sequence>MTTTIRARLMLGASLSLIAGAAAAADCPAVTVADMQGLSPAFPQQFELAELEAAASCDLAFQENPEIADLNARIMGNPDLPPVAERLPAEPLVVAPYAEIGSYGGVVTGLSRGTESGTSDILSVRHVNLVRYSDDLKTIVPNVAKAWEWNDDFTQLTFTLRKGHKWSDGAPFTAEDVAFWYNDIITNPAITEKTPDRWLFEGEPAKVEAVDEVTVRFSFPAPQPNLLNRWAVDYGQTFQPRHFLGQFMDRYNADAAALREQHGFETEAEAVNFYYGNSDWKDVPSAMMKDMSKAEAIGKAAVPTLESHIVVRENSEGRRLVANPYFHMVDTAGNQLPYIPEIREDYVPEREVVNLRILNGEVVWKQQAMELNDFPLLKENEAKGNYTAELAPTLGETVFYSFNRNHKDPVLAEIFSDVRFSQAMSLGIDREEIKEIVYLGQGTPAQAVPAEAATVNFVTDEHLTQFIEHDPDAANALLDEMGLTRDANGIRQRPDGKPLTVRIVFASQGSPVQLHELTRGYWADLGLQVDIREVTSDEYRAQGNGNDVDVFIWKNDGITGPFISQDATMLVPPFGDFFNPGGGYEWVNWMNSDGAEGIEPPADIKKLWDLAEDFLKQPLGSAESDRIGAEIIDIHADNLLKIGVVAGIPSPYVYRNDLANLQPLTAKTYDFYWTYPYRPQQWFLKAE</sequence>
<keyword evidence="3" id="KW-0732">Signal</keyword>
<evidence type="ECO:0000313" key="6">
    <source>
        <dbReference type="Proteomes" id="UP000617355"/>
    </source>
</evidence>
<evidence type="ECO:0000313" key="5">
    <source>
        <dbReference type="EMBL" id="GGD47588.1"/>
    </source>
</evidence>
<gene>
    <name evidence="5" type="ORF">GCM10011358_34230</name>
</gene>
<protein>
    <submittedName>
        <fullName evidence="5">Peptide ABC transporter substrate-binding protein</fullName>
    </submittedName>
</protein>
<organism evidence="5 6">
    <name type="scientific">Sinisalibacter lacisalsi</name>
    <dbReference type="NCBI Taxonomy" id="1526570"/>
    <lineage>
        <taxon>Bacteria</taxon>
        <taxon>Pseudomonadati</taxon>
        <taxon>Pseudomonadota</taxon>
        <taxon>Alphaproteobacteria</taxon>
        <taxon>Rhodobacterales</taxon>
        <taxon>Roseobacteraceae</taxon>
        <taxon>Sinisalibacter</taxon>
    </lineage>
</organism>
<comment type="similarity">
    <text evidence="2">Belongs to the bacterial solute-binding protein 5 family.</text>
</comment>
<dbReference type="EMBL" id="BMGI01000006">
    <property type="protein sequence ID" value="GGD47588.1"/>
    <property type="molecule type" value="Genomic_DNA"/>
</dbReference>
<dbReference type="PANTHER" id="PTHR30290">
    <property type="entry name" value="PERIPLASMIC BINDING COMPONENT OF ABC TRANSPORTER"/>
    <property type="match status" value="1"/>
</dbReference>
<dbReference type="SUPFAM" id="SSF53850">
    <property type="entry name" value="Periplasmic binding protein-like II"/>
    <property type="match status" value="1"/>
</dbReference>
<dbReference type="Gene3D" id="3.40.190.10">
    <property type="entry name" value="Periplasmic binding protein-like II"/>
    <property type="match status" value="1"/>
</dbReference>
<keyword evidence="6" id="KW-1185">Reference proteome</keyword>
<evidence type="ECO:0000256" key="3">
    <source>
        <dbReference type="SAM" id="SignalP"/>
    </source>
</evidence>
<dbReference type="InterPro" id="IPR000914">
    <property type="entry name" value="SBP_5_dom"/>
</dbReference>
<feature type="domain" description="Solute-binding protein family 5" evidence="4">
    <location>
        <begin position="138"/>
        <end position="557"/>
    </location>
</feature>
<accession>A0ABQ1QWM1</accession>
<dbReference type="Proteomes" id="UP000617355">
    <property type="component" value="Unassembled WGS sequence"/>
</dbReference>
<comment type="caution">
    <text evidence="5">The sequence shown here is derived from an EMBL/GenBank/DDBJ whole genome shotgun (WGS) entry which is preliminary data.</text>
</comment>
<dbReference type="PANTHER" id="PTHR30290:SF62">
    <property type="entry name" value="OLIGOPEPTIDE ABC TRANSPORTER, PERIPLASMIC OLIGOPEPTIDE-BINDING PROTEIN"/>
    <property type="match status" value="1"/>
</dbReference>
<proteinExistence type="inferred from homology"/>
<evidence type="ECO:0000256" key="1">
    <source>
        <dbReference type="ARBA" id="ARBA00004418"/>
    </source>
</evidence>
<dbReference type="Pfam" id="PF00496">
    <property type="entry name" value="SBP_bac_5"/>
    <property type="match status" value="1"/>
</dbReference>
<name>A0ABQ1QWM1_9RHOB</name>